<feature type="non-terminal residue" evidence="2">
    <location>
        <position position="37"/>
    </location>
</feature>
<proteinExistence type="predicted"/>
<name>A0A6J4T4C6_9ACTN</name>
<feature type="region of interest" description="Disordered" evidence="1">
    <location>
        <begin position="14"/>
        <end position="37"/>
    </location>
</feature>
<evidence type="ECO:0000256" key="1">
    <source>
        <dbReference type="SAM" id="MobiDB-lite"/>
    </source>
</evidence>
<dbReference type="EMBL" id="CADCVK010000468">
    <property type="protein sequence ID" value="CAA9513626.1"/>
    <property type="molecule type" value="Genomic_DNA"/>
</dbReference>
<feature type="non-terminal residue" evidence="2">
    <location>
        <position position="1"/>
    </location>
</feature>
<protein>
    <submittedName>
        <fullName evidence="2">Uncharacterized protein</fullName>
    </submittedName>
</protein>
<reference evidence="2" key="1">
    <citation type="submission" date="2020-02" db="EMBL/GenBank/DDBJ databases">
        <authorList>
            <person name="Meier V. D."/>
        </authorList>
    </citation>
    <scope>NUCLEOTIDE SEQUENCE</scope>
    <source>
        <strain evidence="2">AVDCRST_MAG12</strain>
    </source>
</reference>
<organism evidence="2">
    <name type="scientific">uncultured Rubrobacteraceae bacterium</name>
    <dbReference type="NCBI Taxonomy" id="349277"/>
    <lineage>
        <taxon>Bacteria</taxon>
        <taxon>Bacillati</taxon>
        <taxon>Actinomycetota</taxon>
        <taxon>Rubrobacteria</taxon>
        <taxon>Rubrobacterales</taxon>
        <taxon>Rubrobacteraceae</taxon>
        <taxon>environmental samples</taxon>
    </lineage>
</organism>
<accession>A0A6J4T4C6</accession>
<dbReference type="AlphaFoldDB" id="A0A6J4T4C6"/>
<feature type="compositionally biased region" description="Basic residues" evidence="1">
    <location>
        <begin position="26"/>
        <end position="37"/>
    </location>
</feature>
<evidence type="ECO:0000313" key="2">
    <source>
        <dbReference type="EMBL" id="CAA9513626.1"/>
    </source>
</evidence>
<gene>
    <name evidence="2" type="ORF">AVDCRST_MAG12-3363</name>
</gene>
<sequence>ATFALLGGANVAHVPSTRGCTPATRRGSRRRRAAGVV</sequence>